<accession>A0A3R7XJW2</accession>
<feature type="transmembrane region" description="Helical" evidence="7">
    <location>
        <begin position="781"/>
        <end position="800"/>
    </location>
</feature>
<sequence length="812" mass="92579">MNIYVLLLCTCVALLSRYAAAERMEDASFKPPFNIVDLDGRRLVNTSWLHGGHADVKKHFIRLTTDRQSKRGYLWQRNPVNRDELSAVLTFRISGQGKRWFGDGIGLWFTDQKTFTPGINHGFTEKYKGVGVVIDTFNNEEHKGGHKDISVFTNDGTKSYDQMYDEKRVGCNAAVRYHEQNANFDPVHSISRIKVRIDKTRLVVEVDEHASGQWVDCHEMTLPFNADWLRTSTIGISASTGSVADNHDIIRFDTYSEFMDATIGAVDSETVMNSVSKGYKKWLDSPSCGTDCVIAIIKKELSNFRIDAEHRFTELKEKTENTVEKLKKQESENERRVREIEAKVRNGIDSSLEETKKVLGEEVNEKITKQLEKNPDIASGGWKTPFALLFIAMVAGAAYVYRKYQALMKSHLFFVAIVSASSLPALTFTQPFEVVDSQGKRQISNDVIYGGTTEVKKNFIRLTPDRQSKRGHIWTKNVIDQDEFATVITYRIHGQGKKWFGDGIGLWFTQELAWKNGENHGFIDKYNGFGIILDTFHNVEHRGGHKDVTIQVNNGQKELDDLNDAEKIGCDAAFRYNSDSATFDPVYSSSRIRVKIKGNSLEVDVDPNNSGAWTECYKGALPFQNDWLRRATFGITGSTGALADNHDILRVQSFDQINDLGLGTVDAETWTHNYSKEFESLMESKTCDQSCKVTILEKFLTNFQMETEHWFEMLREQTENTINNLREKERENHRKIEVLTDRMTTMMEQKIGQKMADVRSKVNEKIATEVEGELTVAHSSWRLPFFIMIMLISAGVGIAYQKYRKLVKSHLY</sequence>
<evidence type="ECO:0000256" key="1">
    <source>
        <dbReference type="ARBA" id="ARBA00004479"/>
    </source>
</evidence>
<dbReference type="FunFam" id="2.60.120.200:FF:000163">
    <property type="entry name" value="Lectin, putative"/>
    <property type="match status" value="1"/>
</dbReference>
<dbReference type="VEuPathDB" id="FungiDB:DD237_003884"/>
<evidence type="ECO:0000313" key="10">
    <source>
        <dbReference type="EMBL" id="RQM16338.1"/>
    </source>
</evidence>
<dbReference type="EMBL" id="QKXF01000121">
    <property type="protein sequence ID" value="RQM16338.1"/>
    <property type="molecule type" value="Genomic_DNA"/>
</dbReference>
<dbReference type="GO" id="GO:0006888">
    <property type="term" value="P:endoplasmic reticulum to Golgi vesicle-mediated transport"/>
    <property type="evidence" value="ECO:0007669"/>
    <property type="project" value="TreeGrafter"/>
</dbReference>
<evidence type="ECO:0000313" key="11">
    <source>
        <dbReference type="Proteomes" id="UP000286097"/>
    </source>
</evidence>
<dbReference type="PANTHER" id="PTHR12223:SF28">
    <property type="entry name" value="LECTIN, MANNOSE BINDING 1 LIKE"/>
    <property type="match status" value="1"/>
</dbReference>
<dbReference type="GO" id="GO:0005537">
    <property type="term" value="F:D-mannose binding"/>
    <property type="evidence" value="ECO:0007669"/>
    <property type="project" value="TreeGrafter"/>
</dbReference>
<feature type="chain" id="PRO_5018635797" description="L-type lectin-like domain-containing protein" evidence="8">
    <location>
        <begin position="22"/>
        <end position="812"/>
    </location>
</feature>
<dbReference type="GO" id="GO:0005793">
    <property type="term" value="C:endoplasmic reticulum-Golgi intermediate compartment"/>
    <property type="evidence" value="ECO:0007669"/>
    <property type="project" value="TreeGrafter"/>
</dbReference>
<dbReference type="PROSITE" id="PS51328">
    <property type="entry name" value="L_LECTIN_LIKE"/>
    <property type="match status" value="2"/>
</dbReference>
<keyword evidence="6" id="KW-0175">Coiled coil</keyword>
<gene>
    <name evidence="10" type="ORF">DD237_003884</name>
</gene>
<proteinExistence type="predicted"/>
<evidence type="ECO:0000256" key="3">
    <source>
        <dbReference type="ARBA" id="ARBA00022729"/>
    </source>
</evidence>
<feature type="domain" description="L-type lectin-like" evidence="9">
    <location>
        <begin position="420"/>
        <end position="656"/>
    </location>
</feature>
<evidence type="ECO:0000259" key="9">
    <source>
        <dbReference type="PROSITE" id="PS51328"/>
    </source>
</evidence>
<dbReference type="GO" id="GO:0000139">
    <property type="term" value="C:Golgi membrane"/>
    <property type="evidence" value="ECO:0007669"/>
    <property type="project" value="TreeGrafter"/>
</dbReference>
<keyword evidence="2 7" id="KW-0812">Transmembrane</keyword>
<evidence type="ECO:0000256" key="7">
    <source>
        <dbReference type="SAM" id="Phobius"/>
    </source>
</evidence>
<dbReference type="Gene3D" id="2.60.120.200">
    <property type="match status" value="2"/>
</dbReference>
<keyword evidence="5 7" id="KW-0472">Membrane</keyword>
<dbReference type="InterPro" id="IPR005052">
    <property type="entry name" value="Lectin_leg"/>
</dbReference>
<dbReference type="Proteomes" id="UP000286097">
    <property type="component" value="Unassembled WGS sequence"/>
</dbReference>
<evidence type="ECO:0000256" key="2">
    <source>
        <dbReference type="ARBA" id="ARBA00022692"/>
    </source>
</evidence>
<organism evidence="10 11">
    <name type="scientific">Peronospora effusa</name>
    <dbReference type="NCBI Taxonomy" id="542832"/>
    <lineage>
        <taxon>Eukaryota</taxon>
        <taxon>Sar</taxon>
        <taxon>Stramenopiles</taxon>
        <taxon>Oomycota</taxon>
        <taxon>Peronosporomycetes</taxon>
        <taxon>Peronosporales</taxon>
        <taxon>Peronosporaceae</taxon>
        <taxon>Peronospora</taxon>
    </lineage>
</organism>
<comment type="subcellular location">
    <subcellularLocation>
        <location evidence="1">Membrane</location>
        <topology evidence="1">Single-pass type I membrane protein</topology>
    </subcellularLocation>
</comment>
<protein>
    <recommendedName>
        <fullName evidence="9">L-type lectin-like domain-containing protein</fullName>
    </recommendedName>
</protein>
<evidence type="ECO:0000256" key="5">
    <source>
        <dbReference type="ARBA" id="ARBA00023136"/>
    </source>
</evidence>
<dbReference type="AlphaFoldDB" id="A0A3R7XJW2"/>
<dbReference type="GO" id="GO:0030134">
    <property type="term" value="C:COPII-coated ER to Golgi transport vesicle"/>
    <property type="evidence" value="ECO:0007669"/>
    <property type="project" value="TreeGrafter"/>
</dbReference>
<name>A0A3R7XJW2_9STRA</name>
<dbReference type="InterPro" id="IPR051136">
    <property type="entry name" value="Intracellular_Lectin-GPT"/>
</dbReference>
<feature type="transmembrane region" description="Helical" evidence="7">
    <location>
        <begin position="382"/>
        <end position="400"/>
    </location>
</feature>
<feature type="coiled-coil region" evidence="6">
    <location>
        <begin position="309"/>
        <end position="343"/>
    </location>
</feature>
<dbReference type="Pfam" id="PF03388">
    <property type="entry name" value="Lectin_leg-like"/>
    <property type="match status" value="2"/>
</dbReference>
<evidence type="ECO:0000256" key="6">
    <source>
        <dbReference type="SAM" id="Coils"/>
    </source>
</evidence>
<comment type="caution">
    <text evidence="10">The sequence shown here is derived from an EMBL/GenBank/DDBJ whole genome shotgun (WGS) entry which is preliminary data.</text>
</comment>
<reference evidence="10 11" key="1">
    <citation type="submission" date="2018-06" db="EMBL/GenBank/DDBJ databases">
        <title>Comparative genomics of downy mildews reveals potential adaptations to biotrophy.</title>
        <authorList>
            <person name="Fletcher K."/>
            <person name="Klosterman S.J."/>
            <person name="Derevnina L."/>
            <person name="Martin F."/>
            <person name="Koike S."/>
            <person name="Reyes Chin-Wo S."/>
            <person name="Mou B."/>
            <person name="Michelmore R."/>
        </authorList>
    </citation>
    <scope>NUCLEOTIDE SEQUENCE [LARGE SCALE GENOMIC DNA]</scope>
    <source>
        <strain evidence="10 11">R13</strain>
    </source>
</reference>
<dbReference type="InterPro" id="IPR013320">
    <property type="entry name" value="ConA-like_dom_sf"/>
</dbReference>
<feature type="domain" description="L-type lectin-like" evidence="9">
    <location>
        <begin position="21"/>
        <end position="257"/>
    </location>
</feature>
<evidence type="ECO:0000256" key="8">
    <source>
        <dbReference type="SAM" id="SignalP"/>
    </source>
</evidence>
<dbReference type="CDD" id="cd07308">
    <property type="entry name" value="lectin_leg-like"/>
    <property type="match status" value="2"/>
</dbReference>
<dbReference type="PANTHER" id="PTHR12223">
    <property type="entry name" value="VESICULAR MANNOSE-BINDING LECTIN"/>
    <property type="match status" value="1"/>
</dbReference>
<keyword evidence="3 8" id="KW-0732">Signal</keyword>
<evidence type="ECO:0000256" key="4">
    <source>
        <dbReference type="ARBA" id="ARBA00022989"/>
    </source>
</evidence>
<dbReference type="GO" id="GO:0005789">
    <property type="term" value="C:endoplasmic reticulum membrane"/>
    <property type="evidence" value="ECO:0007669"/>
    <property type="project" value="TreeGrafter"/>
</dbReference>
<feature type="signal peptide" evidence="8">
    <location>
        <begin position="1"/>
        <end position="21"/>
    </location>
</feature>
<feature type="transmembrane region" description="Helical" evidence="7">
    <location>
        <begin position="412"/>
        <end position="432"/>
    </location>
</feature>
<keyword evidence="4 7" id="KW-1133">Transmembrane helix</keyword>
<dbReference type="SUPFAM" id="SSF49899">
    <property type="entry name" value="Concanavalin A-like lectins/glucanases"/>
    <property type="match status" value="2"/>
</dbReference>